<keyword evidence="2" id="KW-1185">Reference proteome</keyword>
<reference evidence="1" key="1">
    <citation type="submission" date="2023-04" db="EMBL/GenBank/DDBJ databases">
        <title>Ambrosiozyma monospora NBRC 10751.</title>
        <authorList>
            <person name="Ichikawa N."/>
            <person name="Sato H."/>
            <person name="Tonouchi N."/>
        </authorList>
    </citation>
    <scope>NUCLEOTIDE SEQUENCE</scope>
    <source>
        <strain evidence="1">NBRC 10751</strain>
    </source>
</reference>
<accession>A0ACB5SYZ6</accession>
<comment type="caution">
    <text evidence="1">The sequence shown here is derived from an EMBL/GenBank/DDBJ whole genome shotgun (WGS) entry which is preliminary data.</text>
</comment>
<dbReference type="Proteomes" id="UP001165064">
    <property type="component" value="Unassembled WGS sequence"/>
</dbReference>
<evidence type="ECO:0000313" key="2">
    <source>
        <dbReference type="Proteomes" id="UP001165064"/>
    </source>
</evidence>
<sequence>MEPQRYELPPEVLDSIHETYRRLIIGFRKTVHSFTIPQFLQLLVWPSQITTVRPSNLIVNNHRDIHEQKYHNESENASGINNNESITAHSSSRPVLTLNDLLCGLEVHNVTPSTEPEVNNGTFLETNTQTDEEGDSDEDVGEDMEEDTDEDIDDDINEDMVT</sequence>
<evidence type="ECO:0000313" key="1">
    <source>
        <dbReference type="EMBL" id="GME75930.1"/>
    </source>
</evidence>
<gene>
    <name evidence="1" type="ORF">Amon02_000237000</name>
</gene>
<protein>
    <submittedName>
        <fullName evidence="1">Unnamed protein product</fullName>
    </submittedName>
</protein>
<organism evidence="1 2">
    <name type="scientific">Ambrosiozyma monospora</name>
    <name type="common">Yeast</name>
    <name type="synonym">Endomycopsis monosporus</name>
    <dbReference type="NCBI Taxonomy" id="43982"/>
    <lineage>
        <taxon>Eukaryota</taxon>
        <taxon>Fungi</taxon>
        <taxon>Dikarya</taxon>
        <taxon>Ascomycota</taxon>
        <taxon>Saccharomycotina</taxon>
        <taxon>Pichiomycetes</taxon>
        <taxon>Pichiales</taxon>
        <taxon>Pichiaceae</taxon>
        <taxon>Ambrosiozyma</taxon>
    </lineage>
</organism>
<dbReference type="EMBL" id="BSXS01001356">
    <property type="protein sequence ID" value="GME75930.1"/>
    <property type="molecule type" value="Genomic_DNA"/>
</dbReference>
<proteinExistence type="predicted"/>
<name>A0ACB5SYZ6_AMBMO</name>